<reference evidence="2 3" key="1">
    <citation type="submission" date="2021-01" db="EMBL/GenBank/DDBJ databases">
        <title>Genome public.</title>
        <authorList>
            <person name="Liu C."/>
            <person name="Sun Q."/>
        </authorList>
    </citation>
    <scope>NUCLEOTIDE SEQUENCE [LARGE SCALE GENOMIC DNA]</scope>
    <source>
        <strain evidence="2 3">YIM B02564</strain>
    </source>
</reference>
<dbReference type="Proteomes" id="UP000623967">
    <property type="component" value="Unassembled WGS sequence"/>
</dbReference>
<dbReference type="EMBL" id="JAESWB010000134">
    <property type="protein sequence ID" value="MBL4952134.1"/>
    <property type="molecule type" value="Genomic_DNA"/>
</dbReference>
<comment type="caution">
    <text evidence="2">The sequence shown here is derived from an EMBL/GenBank/DDBJ whole genome shotgun (WGS) entry which is preliminary data.</text>
</comment>
<evidence type="ECO:0000256" key="1">
    <source>
        <dbReference type="SAM" id="Coils"/>
    </source>
</evidence>
<keyword evidence="1" id="KW-0175">Coiled coil</keyword>
<feature type="coiled-coil region" evidence="1">
    <location>
        <begin position="95"/>
        <end position="143"/>
    </location>
</feature>
<dbReference type="RefSeq" id="WP_202653413.1">
    <property type="nucleotide sequence ID" value="NZ_JAESWB010000134.1"/>
</dbReference>
<evidence type="ECO:0000313" key="2">
    <source>
        <dbReference type="EMBL" id="MBL4952134.1"/>
    </source>
</evidence>
<protein>
    <submittedName>
        <fullName evidence="2">Uncharacterized protein</fullName>
    </submittedName>
</protein>
<name>A0ABS1TLD3_9BACI</name>
<sequence length="462" mass="53438">MAFFGRKEDLTPAKSETIFLENHAKTLELNIMKLEEQMNQTRQLAEGYRADARKHMSELQRVAQTICDNDFAKEQLGGKNRILSLSSFELANFIIDNWKKQRQEAINLIIELQKSLKRKEGEYRDLEAQLERVLTEQRDAARENQEYPSFDSPLHEEIKNMEPSEILSPAPEKDLKLPVADDIVKVVKQSTTLAPPSPAPVASTHEDHTYRTPKTHLVLMDDIEKQMNDLSWSILEGIGKEGLSESKEIANFVKDRFGDFSQSQFTTALNGLKTNLIVAEDKVNTGWRWFFAFHLTDLGLQLFQKRFKKPAVLCEKHVLRKENATWDHGYTIKDTATLMEMMGYKDITYSRSDNEIKLSNGKTWIPDITAYDTLSNKKVYVEVELGHHTQKEFNEKMDKARQVAHELRFVTNAKQSMETIVQQFSRWKLEKSKQGNPVKNFDVYITTTKKLSDKDWGNHYPS</sequence>
<accession>A0ABS1TLD3</accession>
<gene>
    <name evidence="2" type="ORF">JK635_07905</name>
</gene>
<feature type="coiled-coil region" evidence="1">
    <location>
        <begin position="17"/>
        <end position="51"/>
    </location>
</feature>
<evidence type="ECO:0000313" key="3">
    <source>
        <dbReference type="Proteomes" id="UP000623967"/>
    </source>
</evidence>
<organism evidence="2 3">
    <name type="scientific">Neobacillus paridis</name>
    <dbReference type="NCBI Taxonomy" id="2803862"/>
    <lineage>
        <taxon>Bacteria</taxon>
        <taxon>Bacillati</taxon>
        <taxon>Bacillota</taxon>
        <taxon>Bacilli</taxon>
        <taxon>Bacillales</taxon>
        <taxon>Bacillaceae</taxon>
        <taxon>Neobacillus</taxon>
    </lineage>
</organism>
<proteinExistence type="predicted"/>
<keyword evidence="3" id="KW-1185">Reference proteome</keyword>